<keyword evidence="1" id="KW-0596">Phosphopantetheine</keyword>
<dbReference type="SUPFAM" id="SSF47336">
    <property type="entry name" value="ACP-like"/>
    <property type="match status" value="1"/>
</dbReference>
<dbReference type="GO" id="GO:0043041">
    <property type="term" value="P:amino acid activation for nonribosomal peptide biosynthetic process"/>
    <property type="evidence" value="ECO:0007669"/>
    <property type="project" value="TreeGrafter"/>
</dbReference>
<reference evidence="5 6" key="1">
    <citation type="submission" date="2016-08" db="EMBL/GenBank/DDBJ databases">
        <title>A Parts List for Fungal Cellulosomes Revealed by Comparative Genomics.</title>
        <authorList>
            <consortium name="DOE Joint Genome Institute"/>
            <person name="Haitjema C.H."/>
            <person name="Gilmore S.P."/>
            <person name="Henske J.K."/>
            <person name="Solomon K.V."/>
            <person name="De Groot R."/>
            <person name="Kuo A."/>
            <person name="Mondo S.J."/>
            <person name="Salamov A.A."/>
            <person name="Labutti K."/>
            <person name="Zhao Z."/>
            <person name="Chiniquy J."/>
            <person name="Barry K."/>
            <person name="Brewer H.M."/>
            <person name="Purvine S.O."/>
            <person name="Wright A.T."/>
            <person name="Boxma B."/>
            <person name="Van Alen T."/>
            <person name="Hackstein J.H."/>
            <person name="Baker S.E."/>
            <person name="Grigoriev I.V."/>
            <person name="O'Malley M.A."/>
        </authorList>
    </citation>
    <scope>NUCLEOTIDE SEQUENCE [LARGE SCALE GENOMIC DNA]</scope>
    <source>
        <strain evidence="5 6">S4</strain>
    </source>
</reference>
<dbReference type="PROSITE" id="PS50075">
    <property type="entry name" value="CARRIER"/>
    <property type="match status" value="1"/>
</dbReference>
<evidence type="ECO:0000313" key="5">
    <source>
        <dbReference type="EMBL" id="ORX86145.1"/>
    </source>
</evidence>
<dbReference type="STRING" id="1754192.A0A1Y1XKA5"/>
<dbReference type="InterPro" id="IPR025110">
    <property type="entry name" value="AMP-bd_C"/>
</dbReference>
<dbReference type="GO" id="GO:0031177">
    <property type="term" value="F:phosphopantetheine binding"/>
    <property type="evidence" value="ECO:0007669"/>
    <property type="project" value="TreeGrafter"/>
</dbReference>
<dbReference type="Proteomes" id="UP000193944">
    <property type="component" value="Unassembled WGS sequence"/>
</dbReference>
<dbReference type="SUPFAM" id="SSF56801">
    <property type="entry name" value="Acetyl-CoA synthetase-like"/>
    <property type="match status" value="1"/>
</dbReference>
<dbReference type="Pfam" id="PF00668">
    <property type="entry name" value="Condensation"/>
    <property type="match status" value="1"/>
</dbReference>
<evidence type="ECO:0000313" key="6">
    <source>
        <dbReference type="Proteomes" id="UP000193944"/>
    </source>
</evidence>
<dbReference type="PANTHER" id="PTHR45527">
    <property type="entry name" value="NONRIBOSOMAL PEPTIDE SYNTHETASE"/>
    <property type="match status" value="1"/>
</dbReference>
<dbReference type="InterPro" id="IPR001242">
    <property type="entry name" value="Condensation_dom"/>
</dbReference>
<dbReference type="AlphaFoldDB" id="A0A1Y1XKA5"/>
<dbReference type="PROSITE" id="PS00012">
    <property type="entry name" value="PHOSPHOPANTETHEINE"/>
    <property type="match status" value="1"/>
</dbReference>
<name>A0A1Y1XKA5_9FUNG</name>
<dbReference type="SUPFAM" id="SSF52777">
    <property type="entry name" value="CoA-dependent acyltransferases"/>
    <property type="match status" value="1"/>
</dbReference>
<dbReference type="InterPro" id="IPR023213">
    <property type="entry name" value="CAT-like_dom_sf"/>
</dbReference>
<dbReference type="PANTHER" id="PTHR45527:SF1">
    <property type="entry name" value="FATTY ACID SYNTHASE"/>
    <property type="match status" value="1"/>
</dbReference>
<evidence type="ECO:0000256" key="3">
    <source>
        <dbReference type="ARBA" id="ARBA00022598"/>
    </source>
</evidence>
<accession>A0A1Y1XKA5</accession>
<evidence type="ECO:0000256" key="1">
    <source>
        <dbReference type="ARBA" id="ARBA00022450"/>
    </source>
</evidence>
<evidence type="ECO:0000256" key="2">
    <source>
        <dbReference type="ARBA" id="ARBA00022553"/>
    </source>
</evidence>
<gene>
    <name evidence="5" type="ORF">BCR32DRAFT_241285</name>
</gene>
<sequence length="366" mass="43280">MNNKNYIDMVKNHNIMYNTSEWMNNGNRIELGEIENTIKEIKEIEQCAVINGENEKGKKYLICYYIMKNQTEYNGSQGKKIREYLKNKLPIYMIPNYFKLISKLPINRNGKLDRKALPEIDDIVVEKYVKPENEIEEKICEMFSKIFNLDKNKIGRTQDFLELGGDSLQTIRLTSLVEKEFMVKIYMKDILLHIVIYELGQFIENKINNDSGNENENKDLIKIKKLDIEKIKDGFNELFKKQDILKNKYMEKDINDKTEIYGIIDDECSLIFEEYNYDNTLSFVRPFDLSKAPLIRLGFIKNEVLLIDIHHIISDGTSMSIIVNEINKYYNGLLSSELEVQFSDYAIHMNEMKNSEWYSKQLQFYK</sequence>
<dbReference type="InterPro" id="IPR006162">
    <property type="entry name" value="Ppantetheine_attach_site"/>
</dbReference>
<keyword evidence="3" id="KW-0436">Ligase</keyword>
<dbReference type="Pfam" id="PF13193">
    <property type="entry name" value="AMP-binding_C"/>
    <property type="match status" value="1"/>
</dbReference>
<reference evidence="5 6" key="2">
    <citation type="submission" date="2016-08" db="EMBL/GenBank/DDBJ databases">
        <title>Pervasive Adenine N6-methylation of Active Genes in Fungi.</title>
        <authorList>
            <consortium name="DOE Joint Genome Institute"/>
            <person name="Mondo S.J."/>
            <person name="Dannebaum R.O."/>
            <person name="Kuo R.C."/>
            <person name="Labutti K."/>
            <person name="Haridas S."/>
            <person name="Kuo A."/>
            <person name="Salamov A."/>
            <person name="Ahrendt S.R."/>
            <person name="Lipzen A."/>
            <person name="Sullivan W."/>
            <person name="Andreopoulos W.B."/>
            <person name="Clum A."/>
            <person name="Lindquist E."/>
            <person name="Daum C."/>
            <person name="Ramamoorthy G.K."/>
            <person name="Gryganskyi A."/>
            <person name="Culley D."/>
            <person name="Magnuson J.K."/>
            <person name="James T.Y."/>
            <person name="O'Malley M.A."/>
            <person name="Stajich J.E."/>
            <person name="Spatafora J.W."/>
            <person name="Visel A."/>
            <person name="Grigoriev I.V."/>
        </authorList>
    </citation>
    <scope>NUCLEOTIDE SEQUENCE [LARGE SCALE GENOMIC DNA]</scope>
    <source>
        <strain evidence="5 6">S4</strain>
    </source>
</reference>
<dbReference type="GO" id="GO:0016874">
    <property type="term" value="F:ligase activity"/>
    <property type="evidence" value="ECO:0007669"/>
    <property type="project" value="UniProtKB-KW"/>
</dbReference>
<dbReference type="Pfam" id="PF00550">
    <property type="entry name" value="PP-binding"/>
    <property type="match status" value="1"/>
</dbReference>
<dbReference type="InterPro" id="IPR009081">
    <property type="entry name" value="PP-bd_ACP"/>
</dbReference>
<dbReference type="GO" id="GO:0044550">
    <property type="term" value="P:secondary metabolite biosynthetic process"/>
    <property type="evidence" value="ECO:0007669"/>
    <property type="project" value="TreeGrafter"/>
</dbReference>
<dbReference type="Gene3D" id="3.30.559.10">
    <property type="entry name" value="Chloramphenicol acetyltransferase-like domain"/>
    <property type="match status" value="1"/>
</dbReference>
<dbReference type="GO" id="GO:0005737">
    <property type="term" value="C:cytoplasm"/>
    <property type="evidence" value="ECO:0007669"/>
    <property type="project" value="TreeGrafter"/>
</dbReference>
<feature type="domain" description="Carrier" evidence="4">
    <location>
        <begin position="130"/>
        <end position="207"/>
    </location>
</feature>
<dbReference type="Gene3D" id="3.30.559.30">
    <property type="entry name" value="Nonribosomal peptide synthetase, condensation domain"/>
    <property type="match status" value="1"/>
</dbReference>
<dbReference type="OrthoDB" id="5598541at2759"/>
<dbReference type="Gene3D" id="1.10.1200.10">
    <property type="entry name" value="ACP-like"/>
    <property type="match status" value="1"/>
</dbReference>
<dbReference type="Gene3D" id="3.30.300.30">
    <property type="match status" value="1"/>
</dbReference>
<dbReference type="InterPro" id="IPR045851">
    <property type="entry name" value="AMP-bd_C_sf"/>
</dbReference>
<keyword evidence="2" id="KW-0597">Phosphoprotein</keyword>
<keyword evidence="6" id="KW-1185">Reference proteome</keyword>
<proteinExistence type="predicted"/>
<dbReference type="InterPro" id="IPR036736">
    <property type="entry name" value="ACP-like_sf"/>
</dbReference>
<comment type="caution">
    <text evidence="5">The sequence shown here is derived from an EMBL/GenBank/DDBJ whole genome shotgun (WGS) entry which is preliminary data.</text>
</comment>
<dbReference type="EMBL" id="MCFG01000025">
    <property type="protein sequence ID" value="ORX86145.1"/>
    <property type="molecule type" value="Genomic_DNA"/>
</dbReference>
<protein>
    <submittedName>
        <fullName evidence="5">Acetyl-CoA synthetase-like protein</fullName>
    </submittedName>
</protein>
<organism evidence="5 6">
    <name type="scientific">Anaeromyces robustus</name>
    <dbReference type="NCBI Taxonomy" id="1754192"/>
    <lineage>
        <taxon>Eukaryota</taxon>
        <taxon>Fungi</taxon>
        <taxon>Fungi incertae sedis</taxon>
        <taxon>Chytridiomycota</taxon>
        <taxon>Chytridiomycota incertae sedis</taxon>
        <taxon>Neocallimastigomycetes</taxon>
        <taxon>Neocallimastigales</taxon>
        <taxon>Neocallimastigaceae</taxon>
        <taxon>Anaeromyces</taxon>
    </lineage>
</organism>
<evidence type="ECO:0000259" key="4">
    <source>
        <dbReference type="PROSITE" id="PS50075"/>
    </source>
</evidence>